<dbReference type="InterPro" id="IPR020841">
    <property type="entry name" value="PKS_Beta-ketoAc_synthase_dom"/>
</dbReference>
<dbReference type="PROSITE" id="PS52019">
    <property type="entry name" value="PKS_MFAS_DH"/>
    <property type="match status" value="1"/>
</dbReference>
<keyword evidence="10" id="KW-1185">Reference proteome</keyword>
<dbReference type="InterPro" id="IPR006162">
    <property type="entry name" value="Ppantetheine_attach_site"/>
</dbReference>
<protein>
    <submittedName>
        <fullName evidence="9">PKS-like enzyme, putative (JCVI)</fullName>
    </submittedName>
</protein>
<dbReference type="Pfam" id="PF23297">
    <property type="entry name" value="ACP_SdgA_C"/>
    <property type="match status" value="1"/>
</dbReference>
<dbReference type="PROSITE" id="PS50075">
    <property type="entry name" value="CARRIER"/>
    <property type="match status" value="1"/>
</dbReference>
<dbReference type="PANTHER" id="PTHR43775">
    <property type="entry name" value="FATTY ACID SYNTHASE"/>
    <property type="match status" value="1"/>
</dbReference>
<dbReference type="SMART" id="SM00822">
    <property type="entry name" value="PKS_KR"/>
    <property type="match status" value="1"/>
</dbReference>
<dbReference type="SUPFAM" id="SSF47336">
    <property type="entry name" value="ACP-like"/>
    <property type="match status" value="1"/>
</dbReference>
<keyword evidence="4" id="KW-0511">Multifunctional enzyme</keyword>
<dbReference type="GO" id="GO:0044550">
    <property type="term" value="P:secondary metabolite biosynthetic process"/>
    <property type="evidence" value="ECO:0000318"/>
    <property type="project" value="GO_Central"/>
</dbReference>
<dbReference type="InterPro" id="IPR001227">
    <property type="entry name" value="Ac_transferase_dom_sf"/>
</dbReference>
<dbReference type="Pfam" id="PF00698">
    <property type="entry name" value="Acyl_transf_1"/>
    <property type="match status" value="1"/>
</dbReference>
<evidence type="ECO:0000256" key="2">
    <source>
        <dbReference type="ARBA" id="ARBA00022553"/>
    </source>
</evidence>
<keyword evidence="1" id="KW-0596">Phosphopantetheine</keyword>
<dbReference type="InterPro" id="IPR020806">
    <property type="entry name" value="PKS_PP-bd"/>
</dbReference>
<dbReference type="STRING" id="227321.Q5AV42"/>
<dbReference type="InterPro" id="IPR042104">
    <property type="entry name" value="PKS_dehydratase_sf"/>
</dbReference>
<evidence type="ECO:0000313" key="9">
    <source>
        <dbReference type="EMBL" id="CBF80211.1"/>
    </source>
</evidence>
<evidence type="ECO:0000256" key="3">
    <source>
        <dbReference type="ARBA" id="ARBA00022679"/>
    </source>
</evidence>
<evidence type="ECO:0000259" key="6">
    <source>
        <dbReference type="PROSITE" id="PS50075"/>
    </source>
</evidence>
<dbReference type="SMART" id="SM00826">
    <property type="entry name" value="PKS_DH"/>
    <property type="match status" value="1"/>
</dbReference>
<dbReference type="EMBL" id="BN001304">
    <property type="protein sequence ID" value="CBF80211.1"/>
    <property type="molecule type" value="Genomic_DNA"/>
</dbReference>
<dbReference type="OMA" id="VMTADYQ"/>
<dbReference type="Proteomes" id="UP000000560">
    <property type="component" value="Chromosome IV"/>
</dbReference>
<feature type="active site" description="Proton donor; for dehydratase activity" evidence="5">
    <location>
        <position position="969"/>
    </location>
</feature>
<dbReference type="InterPro" id="IPR014030">
    <property type="entry name" value="Ketoacyl_synth_N"/>
</dbReference>
<dbReference type="InterPro" id="IPR016035">
    <property type="entry name" value="Acyl_Trfase/lysoPLipase"/>
</dbReference>
<dbReference type="InterPro" id="IPR050091">
    <property type="entry name" value="PKS_NRPS_Biosynth_Enz"/>
</dbReference>
<dbReference type="InterPro" id="IPR036291">
    <property type="entry name" value="NAD(P)-bd_dom_sf"/>
</dbReference>
<dbReference type="Gene3D" id="3.40.366.10">
    <property type="entry name" value="Malonyl-Coenzyme A Acyl Carrier Protein, domain 2"/>
    <property type="match status" value="1"/>
</dbReference>
<organism evidence="9 10">
    <name type="scientific">Emericella nidulans (strain FGSC A4 / ATCC 38163 / CBS 112.46 / NRRL 194 / M139)</name>
    <name type="common">Aspergillus nidulans</name>
    <dbReference type="NCBI Taxonomy" id="227321"/>
    <lineage>
        <taxon>Eukaryota</taxon>
        <taxon>Fungi</taxon>
        <taxon>Dikarya</taxon>
        <taxon>Ascomycota</taxon>
        <taxon>Pezizomycotina</taxon>
        <taxon>Eurotiomycetes</taxon>
        <taxon>Eurotiomycetidae</taxon>
        <taxon>Eurotiales</taxon>
        <taxon>Aspergillaceae</taxon>
        <taxon>Aspergillus</taxon>
        <taxon>Aspergillus subgen. Nidulantes</taxon>
    </lineage>
</organism>
<evidence type="ECO:0000256" key="4">
    <source>
        <dbReference type="ARBA" id="ARBA00023268"/>
    </source>
</evidence>
<dbReference type="InterPro" id="IPR049900">
    <property type="entry name" value="PKS_mFAS_DH"/>
</dbReference>
<evidence type="ECO:0000256" key="1">
    <source>
        <dbReference type="ARBA" id="ARBA00022450"/>
    </source>
</evidence>
<dbReference type="Gene3D" id="3.90.180.10">
    <property type="entry name" value="Medium-chain alcohol dehydrogenases, catalytic domain"/>
    <property type="match status" value="1"/>
</dbReference>
<dbReference type="RefSeq" id="XP_681107.1">
    <property type="nucleotide sequence ID" value="XM_676015.1"/>
</dbReference>
<dbReference type="CDD" id="cd00833">
    <property type="entry name" value="PKS"/>
    <property type="match status" value="1"/>
</dbReference>
<dbReference type="SMART" id="SM00825">
    <property type="entry name" value="PKS_KS"/>
    <property type="match status" value="1"/>
</dbReference>
<keyword evidence="2" id="KW-0597">Phosphoprotein</keyword>
<dbReference type="InterPro" id="IPR020807">
    <property type="entry name" value="PKS_DH"/>
</dbReference>
<dbReference type="HOGENOM" id="CLU_000022_31_0_1"/>
<dbReference type="InParanoid" id="Q5AV42"/>
<evidence type="ECO:0000259" key="7">
    <source>
        <dbReference type="PROSITE" id="PS52004"/>
    </source>
</evidence>
<feature type="region of interest" description="N-terminal hotdog fold" evidence="5">
    <location>
        <begin position="743"/>
        <end position="882"/>
    </location>
</feature>
<reference evidence="10" key="2">
    <citation type="journal article" date="2009" name="Fungal Genet. Biol.">
        <title>The 2008 update of the Aspergillus nidulans genome annotation: a community effort.</title>
        <authorList>
            <person name="Wortman J.R."/>
            <person name="Gilsenan J.M."/>
            <person name="Joardar V."/>
            <person name="Deegan J."/>
            <person name="Clutterbuck J."/>
            <person name="Andersen M.R."/>
            <person name="Archer D."/>
            <person name="Bencina M."/>
            <person name="Braus G."/>
            <person name="Coutinho P."/>
            <person name="von Dohren H."/>
            <person name="Doonan J."/>
            <person name="Driessen A.J."/>
            <person name="Durek P."/>
            <person name="Espeso E."/>
            <person name="Fekete E."/>
            <person name="Flipphi M."/>
            <person name="Estrada C.G."/>
            <person name="Geysens S."/>
            <person name="Goldman G."/>
            <person name="de Groot P.W."/>
            <person name="Hansen K."/>
            <person name="Harris S.D."/>
            <person name="Heinekamp T."/>
            <person name="Helmstaedt K."/>
            <person name="Henrissat B."/>
            <person name="Hofmann G."/>
            <person name="Homan T."/>
            <person name="Horio T."/>
            <person name="Horiuchi H."/>
            <person name="James S."/>
            <person name="Jones M."/>
            <person name="Karaffa L."/>
            <person name="Karanyi Z."/>
            <person name="Kato M."/>
            <person name="Keller N."/>
            <person name="Kelly D.E."/>
            <person name="Kiel J.A."/>
            <person name="Kim J.M."/>
            <person name="van der Klei I.J."/>
            <person name="Klis F.M."/>
            <person name="Kovalchuk A."/>
            <person name="Krasevec N."/>
            <person name="Kubicek C.P."/>
            <person name="Liu B."/>
            <person name="Maccabe A."/>
            <person name="Meyer V."/>
            <person name="Mirabito P."/>
            <person name="Miskei M."/>
            <person name="Mos M."/>
            <person name="Mullins J."/>
            <person name="Nelson D.R."/>
            <person name="Nielsen J."/>
            <person name="Oakley B.R."/>
            <person name="Osmani S.A."/>
            <person name="Pakula T."/>
            <person name="Paszewski A."/>
            <person name="Paulsen I."/>
            <person name="Pilsyk S."/>
            <person name="Pocsi I."/>
            <person name="Punt P.J."/>
            <person name="Ram A.F."/>
            <person name="Ren Q."/>
            <person name="Robellet X."/>
            <person name="Robson G."/>
            <person name="Seiboth B."/>
            <person name="van Solingen P."/>
            <person name="Specht T."/>
            <person name="Sun J."/>
            <person name="Taheri-Talesh N."/>
            <person name="Takeshita N."/>
            <person name="Ussery D."/>
            <person name="vanKuyk P.A."/>
            <person name="Visser H."/>
            <person name="van de Vondervoort P.J."/>
            <person name="de Vries R.P."/>
            <person name="Walton J."/>
            <person name="Xiang X."/>
            <person name="Xiong Y."/>
            <person name="Zeng A.P."/>
            <person name="Brandt B.W."/>
            <person name="Cornell M.J."/>
            <person name="van den Hondel C.A."/>
            <person name="Visser J."/>
            <person name="Oliver S.G."/>
            <person name="Turner G."/>
        </authorList>
    </citation>
    <scope>GENOME REANNOTATION</scope>
    <source>
        <strain evidence="10">FGSC A4 / ATCC 38163 / CBS 112.46 / NRRL 194 / M139</strain>
    </source>
</reference>
<reference evidence="10" key="1">
    <citation type="journal article" date="2005" name="Nature">
        <title>Sequencing of Aspergillus nidulans and comparative analysis with A. fumigatus and A. oryzae.</title>
        <authorList>
            <person name="Galagan J.E."/>
            <person name="Calvo S.E."/>
            <person name="Cuomo C."/>
            <person name="Ma L.J."/>
            <person name="Wortman J.R."/>
            <person name="Batzoglou S."/>
            <person name="Lee S.I."/>
            <person name="Basturkmen M."/>
            <person name="Spevak C.C."/>
            <person name="Clutterbuck J."/>
            <person name="Kapitonov V."/>
            <person name="Jurka J."/>
            <person name="Scazzocchio C."/>
            <person name="Farman M."/>
            <person name="Butler J."/>
            <person name="Purcell S."/>
            <person name="Harris S."/>
            <person name="Braus G.H."/>
            <person name="Draht O."/>
            <person name="Busch S."/>
            <person name="D'Enfert C."/>
            <person name="Bouchier C."/>
            <person name="Goldman G.H."/>
            <person name="Bell-Pedersen D."/>
            <person name="Griffiths-Jones S."/>
            <person name="Doonan J.H."/>
            <person name="Yu J."/>
            <person name="Vienken K."/>
            <person name="Pain A."/>
            <person name="Freitag M."/>
            <person name="Selker E.U."/>
            <person name="Archer D.B."/>
            <person name="Penalva M.A."/>
            <person name="Oakley B.R."/>
            <person name="Momany M."/>
            <person name="Tanaka T."/>
            <person name="Kumagai T."/>
            <person name="Asai K."/>
            <person name="Machida M."/>
            <person name="Nierman W.C."/>
            <person name="Denning D.W."/>
            <person name="Caddick M."/>
            <person name="Hynes M."/>
            <person name="Paoletti M."/>
            <person name="Fischer R."/>
            <person name="Miller B."/>
            <person name="Dyer P."/>
            <person name="Sachs M.S."/>
            <person name="Osmani S.A."/>
            <person name="Birren B.W."/>
        </authorList>
    </citation>
    <scope>NUCLEOTIDE SEQUENCE [LARGE SCALE GENOMIC DNA]</scope>
    <source>
        <strain evidence="10">FGSC A4 / ATCC 38163 / CBS 112.46 / NRRL 194 / M139</strain>
    </source>
</reference>
<feature type="region of interest" description="C-terminal hotdog fold" evidence="5">
    <location>
        <begin position="902"/>
        <end position="1056"/>
    </location>
</feature>
<dbReference type="Pfam" id="PF21089">
    <property type="entry name" value="PKS_DH_N"/>
    <property type="match status" value="1"/>
</dbReference>
<dbReference type="Gene3D" id="3.30.70.3290">
    <property type="match status" value="1"/>
</dbReference>
<dbReference type="SUPFAM" id="SSF52151">
    <property type="entry name" value="FabD/lysophospholipase-like"/>
    <property type="match status" value="1"/>
</dbReference>
<dbReference type="InterPro" id="IPR009081">
    <property type="entry name" value="PP-bd_ACP"/>
</dbReference>
<dbReference type="PROSITE" id="PS00012">
    <property type="entry name" value="PHOSPHOPANTETHEINE"/>
    <property type="match status" value="1"/>
</dbReference>
<dbReference type="InterPro" id="IPR057326">
    <property type="entry name" value="KR_dom"/>
</dbReference>
<dbReference type="Pfam" id="PF00109">
    <property type="entry name" value="ketoacyl-synt"/>
    <property type="match status" value="1"/>
</dbReference>
<dbReference type="PROSITE" id="PS52004">
    <property type="entry name" value="KS3_2"/>
    <property type="match status" value="1"/>
</dbReference>
<dbReference type="SUPFAM" id="SSF55048">
    <property type="entry name" value="Probable ACP-binding domain of malonyl-CoA ACP transacylase"/>
    <property type="match status" value="1"/>
</dbReference>
<dbReference type="SMART" id="SM00823">
    <property type="entry name" value="PKS_PP"/>
    <property type="match status" value="1"/>
</dbReference>
<sequence length="2221" mass="240248">MDMQALITGTNLILHPNFMAQYSAMGMIGPDGISRSFDASANGYGRGEGIACVVIKRLADAMRDRDCIRAVIRGTAANHDGRTPSITKPSQDAHAFLIRETYQKAGLPLSETAYFEAHGTGTPQGDPIEMRAIAQTVASARRDSDVGPLYVGSVKPNVGHTEGAAGLAGVIKVVLCLEAGTIPAVTGLTTVNPELRLTEWNIALPQENMAWPQDRVRRASVNSFGFGGANAHAILEDAKSFLQMHHMPGLDITDPRQSLADIRSEDADGNERLRLLVLSAHDRAGIRRVADSYASYFMRNSLSHKSESTVTDSLCHILATRRSHFDFRSYVVAGTETEWLEQLGKPQDLTVQRVSAQNKVAFVFTGQGAQRPGMGKELLCHSAFRASLWRSQKVLDMCGVDWEIINMLLRADAETLARPEHAQPVCTALQIALVDLLSDWGIQPGAVVGHSSGEIGAAYAAGIISADEAMYIAFHRGYLSAAVASRNGVEGSMLAAGLSESEANRHLANIDCADEVTIACINSPRSVTFSGSKPSIAALHDVLSRDGKFSRILRTGVAYHSAYMAVIAPDLDHALTRLPERTLSATVPMYSSVTEEAVGSSGLSRGYWVKNMLQPVRFAGALQTLLSSGTQYSAILEIGPTKTLQGPIQQILSSIGPNIPTQPPYRSMLVAGQHAGRAALEAAGFLWATGHAVDLDRVNGISTQDITLATLPHLPSYPWNHEHRFWHDTSSSRPVRLRSQPRTDLLGVPVNGQNKFEPRWRNLLSIAENPWLADHTITGVCLYPAAGYLVMALEAVVSQAPTPAAIRAVEFTNVTFETGLALQDSGPAVDISLTLLPHTVMDGVYSFSIYSESPDSTRRLAYGSVATVCHVGNLLDPVEMAAQEQEWEAAQSVLREARENTTVHIDHRTFYKSLAALGLNYGPTFRGLDRITVSREYRTACSSLKIPDTKSVMPEQFEYPHLLHPATLDCAFQLSFAALQAQDDLRQPFVPASVGRIFISTDLPSGAGSSFIGTSSARHVDGSVVADSLFTDADASAPKIVIDSLAMTNVGDGSSETAEIPARTANLVWKEDVSSVIGSHVGNSLEWVDTWLDSFRHKYADANVLFVAAAEHLTCVESSNMAGQITLLEPCEDGQLIEFSHSQRRALPQHVVQQKLSASASYDAVVVDARLSDQISWLSASLSSIMKPCGHLVMFGRGGCDDLAGDTWLEELIKNKGFSILQMPNSQLQVALAAPGQESTLQVPFTTETDSITILERDTTDQTLHLRQTIVQLLSAAGIHNVRVVHWDDPIASFHNQCVVSLVENSCPFFYDVDDKGLTHFRNLIASRPRYLLWTTTGNLLAPDEAGIQYAPTTGFLRTARSEYPLVPLQHLDLSHEASQMPGTAAGIIVNVLLAALQGTVQAMETEVAESGGRLYIPRLVANKAMDIEIGRDVKPSACLPVPLSNLRHPTRLQVSPDGSVHWVAVDPNHMEGDLTANEVLINTRYTTISTTFPGQSKERPLFSSLMAVDTVGIVEKIGHGVTELCPGDTVLVQSANIQNRFCEDAPNVVKVPTDLSPVQVAYWINPLACAYYLLTEIGNIWSSPLAQYKSVSSMRLYGQYTPPRSPPLGVHQRLQSILIDVEGPALRHALVQMAQWLLLDIFVVIPPGDPQREAAWATKCTVLAEVTRAISGMIRRSNPRSGVDMVLSSLQNLSCVPHMLSSLTHNGHLVAVDMNPEADVALGHVMPRGFTNFASLYTTHIDPSNVRYSQRAALRLLANGTIVLPELPTNPPAWQQPVSRVDKIFQRSSSSASASGRIVFSFEPSHCLSLRFSVPAPIQLAPAGTYILSGGLGVLGQQIAHWLCNDHGARHLVFLSRSGALTPGPRETLRVLSQQGCRCDVVRCDITSTEAVQTLASTATMKNWSIKGIIQAAMVLADSPMVTMDSAKWEAAAAPKIRGSWNLHKFLGNENLDFFVLLSSVSGIIGNSAQANYSAGNTFEDALAAYRCRLGLPAVSLNLGLVTDTVSPDSTSPQSGVDATELLAKFPHLSPVMVSKSEVRSALRAALRGRSLNNAPLPHQVVVGISDEIRLEDGGSTNLSTSWQSDPKFNHRICRRPGAATTTTTCQTRVNYAQAIRAANNTEAARLVVEQALRLNIANAIASEIENITVEKPVTAYGVDSLRATELRNWASKHFDSQVSIFDILRPEPISSLASVILSKSPFRGSGVGTPEKEVGNSGD</sequence>
<dbReference type="Gene3D" id="3.40.50.720">
    <property type="entry name" value="NAD(P)-binding Rossmann-like Domain"/>
    <property type="match status" value="3"/>
</dbReference>
<dbReference type="OrthoDB" id="329835at2759"/>
<name>Q5AV42_EMENI</name>
<dbReference type="Pfam" id="PF14765">
    <property type="entry name" value="PS-DH"/>
    <property type="match status" value="1"/>
</dbReference>
<dbReference type="GeneID" id="2869427"/>
<dbReference type="InterPro" id="IPR014043">
    <property type="entry name" value="Acyl_transferase_dom"/>
</dbReference>
<dbReference type="Pfam" id="PF16197">
    <property type="entry name" value="KAsynt_C_assoc"/>
    <property type="match status" value="1"/>
</dbReference>
<dbReference type="GO" id="GO:0006633">
    <property type="term" value="P:fatty acid biosynthetic process"/>
    <property type="evidence" value="ECO:0000318"/>
    <property type="project" value="GO_Central"/>
</dbReference>
<gene>
    <name evidence="9" type="ORF">ANIA_07838</name>
</gene>
<dbReference type="SUPFAM" id="SSF53901">
    <property type="entry name" value="Thiolase-like"/>
    <property type="match status" value="1"/>
</dbReference>
<dbReference type="InterPro" id="IPR032821">
    <property type="entry name" value="PKS_assoc"/>
</dbReference>
<dbReference type="SUPFAM" id="SSF50129">
    <property type="entry name" value="GroES-like"/>
    <property type="match status" value="1"/>
</dbReference>
<keyword evidence="3" id="KW-0808">Transferase</keyword>
<dbReference type="InterPro" id="IPR011032">
    <property type="entry name" value="GroES-like_sf"/>
</dbReference>
<dbReference type="InterPro" id="IPR016039">
    <property type="entry name" value="Thiolase-like"/>
</dbReference>
<dbReference type="SMART" id="SM00827">
    <property type="entry name" value="PKS_AT"/>
    <property type="match status" value="1"/>
</dbReference>
<dbReference type="InterPro" id="IPR049551">
    <property type="entry name" value="PKS_DH_C"/>
</dbReference>
<dbReference type="Pfam" id="PF08659">
    <property type="entry name" value="KR"/>
    <property type="match status" value="1"/>
</dbReference>
<feature type="active site" description="Proton acceptor; for dehydratase activity" evidence="5">
    <location>
        <position position="775"/>
    </location>
</feature>
<feature type="domain" description="Carrier" evidence="6">
    <location>
        <begin position="2125"/>
        <end position="2202"/>
    </location>
</feature>
<dbReference type="InterPro" id="IPR049552">
    <property type="entry name" value="PKS_DH_N"/>
</dbReference>
<dbReference type="eggNOG" id="KOG1202">
    <property type="taxonomic scope" value="Eukaryota"/>
</dbReference>
<dbReference type="PANTHER" id="PTHR43775:SF29">
    <property type="entry name" value="ASPERFURANONE POLYKETIDE SYNTHASE AFOG-RELATED"/>
    <property type="match status" value="1"/>
</dbReference>
<evidence type="ECO:0000256" key="5">
    <source>
        <dbReference type="PROSITE-ProRule" id="PRU01363"/>
    </source>
</evidence>
<dbReference type="Gene3D" id="3.40.47.10">
    <property type="match status" value="1"/>
</dbReference>
<dbReference type="Gene3D" id="3.10.129.110">
    <property type="entry name" value="Polyketide synthase dehydratase"/>
    <property type="match status" value="1"/>
</dbReference>
<dbReference type="KEGG" id="ani:ANIA_07838"/>
<feature type="domain" description="Ketosynthase family 3 (KS3)" evidence="7">
    <location>
        <begin position="1"/>
        <end position="237"/>
    </location>
</feature>
<dbReference type="GO" id="GO:0031177">
    <property type="term" value="F:phosphopantetheine binding"/>
    <property type="evidence" value="ECO:0007669"/>
    <property type="project" value="InterPro"/>
</dbReference>
<accession>C8VDW4</accession>
<dbReference type="InterPro" id="IPR036736">
    <property type="entry name" value="ACP-like_sf"/>
</dbReference>
<dbReference type="SUPFAM" id="SSF51735">
    <property type="entry name" value="NAD(P)-binding Rossmann-fold domains"/>
    <property type="match status" value="1"/>
</dbReference>
<proteinExistence type="predicted"/>
<dbReference type="GO" id="GO:0004312">
    <property type="term" value="F:fatty acid synthase activity"/>
    <property type="evidence" value="ECO:0000318"/>
    <property type="project" value="GO_Central"/>
</dbReference>
<dbReference type="Pfam" id="PF02801">
    <property type="entry name" value="Ketoacyl-synt_C"/>
    <property type="match status" value="1"/>
</dbReference>
<evidence type="ECO:0000259" key="8">
    <source>
        <dbReference type="PROSITE" id="PS52019"/>
    </source>
</evidence>
<dbReference type="InterPro" id="IPR014031">
    <property type="entry name" value="Ketoacyl_synth_C"/>
</dbReference>
<dbReference type="InterPro" id="IPR016036">
    <property type="entry name" value="Malonyl_transacylase_ACP-bd"/>
</dbReference>
<evidence type="ECO:0000313" key="10">
    <source>
        <dbReference type="Proteomes" id="UP000000560"/>
    </source>
</evidence>
<accession>Q5AV42</accession>
<dbReference type="InterPro" id="IPR013968">
    <property type="entry name" value="PKS_KR"/>
</dbReference>
<feature type="domain" description="PKS/mFAS DH" evidence="8">
    <location>
        <begin position="743"/>
        <end position="1056"/>
    </location>
</feature>